<evidence type="ECO:0000313" key="2">
    <source>
        <dbReference type="Proteomes" id="UP000266673"/>
    </source>
</evidence>
<accession>A0A397VFY6</accession>
<organism evidence="1 2">
    <name type="scientific">Gigaspora rosea</name>
    <dbReference type="NCBI Taxonomy" id="44941"/>
    <lineage>
        <taxon>Eukaryota</taxon>
        <taxon>Fungi</taxon>
        <taxon>Fungi incertae sedis</taxon>
        <taxon>Mucoromycota</taxon>
        <taxon>Glomeromycotina</taxon>
        <taxon>Glomeromycetes</taxon>
        <taxon>Diversisporales</taxon>
        <taxon>Gigasporaceae</taxon>
        <taxon>Gigaspora</taxon>
    </lineage>
</organism>
<dbReference type="EMBL" id="QKWP01000364">
    <property type="protein sequence ID" value="RIB21380.1"/>
    <property type="molecule type" value="Genomic_DNA"/>
</dbReference>
<name>A0A397VFY6_9GLOM</name>
<dbReference type="Proteomes" id="UP000266673">
    <property type="component" value="Unassembled WGS sequence"/>
</dbReference>
<sequence>MAYDNSLSIILFKFKNLETNSSMQIRVNISTKICSKKNEIPAMPQHSKYVFVPQQPAEPSVNQTIIENDQQSQIQEVYQNQIMIQNAQYTYSLDQSMQQFQIQLKAVDQDQTIIQYIQHTFSLDQTRVHNLQEFETTEHH</sequence>
<protein>
    <submittedName>
        <fullName evidence="1">Uncharacterized protein</fullName>
    </submittedName>
</protein>
<keyword evidence="2" id="KW-1185">Reference proteome</keyword>
<comment type="caution">
    <text evidence="1">The sequence shown here is derived from an EMBL/GenBank/DDBJ whole genome shotgun (WGS) entry which is preliminary data.</text>
</comment>
<dbReference type="AlphaFoldDB" id="A0A397VFY6"/>
<proteinExistence type="predicted"/>
<reference evidence="1 2" key="1">
    <citation type="submission" date="2018-06" db="EMBL/GenBank/DDBJ databases">
        <title>Comparative genomics reveals the genomic features of Rhizophagus irregularis, R. cerebriforme, R. diaphanum and Gigaspora rosea, and their symbiotic lifestyle signature.</title>
        <authorList>
            <person name="Morin E."/>
            <person name="San Clemente H."/>
            <person name="Chen E.C.H."/>
            <person name="De La Providencia I."/>
            <person name="Hainaut M."/>
            <person name="Kuo A."/>
            <person name="Kohler A."/>
            <person name="Murat C."/>
            <person name="Tang N."/>
            <person name="Roy S."/>
            <person name="Loubradou J."/>
            <person name="Henrissat B."/>
            <person name="Grigoriev I.V."/>
            <person name="Corradi N."/>
            <person name="Roux C."/>
            <person name="Martin F.M."/>
        </authorList>
    </citation>
    <scope>NUCLEOTIDE SEQUENCE [LARGE SCALE GENOMIC DNA]</scope>
    <source>
        <strain evidence="1 2">DAOM 194757</strain>
    </source>
</reference>
<gene>
    <name evidence="1" type="ORF">C2G38_2176810</name>
</gene>
<evidence type="ECO:0000313" key="1">
    <source>
        <dbReference type="EMBL" id="RIB21380.1"/>
    </source>
</evidence>